<dbReference type="CDD" id="cd04842">
    <property type="entry name" value="Peptidases_S8_Kp43_protease"/>
    <property type="match status" value="1"/>
</dbReference>
<gene>
    <name evidence="9" type="ORF">J8273_7678</name>
</gene>
<dbReference type="Gene3D" id="3.40.50.200">
    <property type="entry name" value="Peptidase S8/S53 domain"/>
    <property type="match status" value="1"/>
</dbReference>
<evidence type="ECO:0000256" key="2">
    <source>
        <dbReference type="ARBA" id="ARBA00022670"/>
    </source>
</evidence>
<sequence length="925" mass="100067">MWGRRILLLAIMVALVACHDYDGRLLRVTFTSTHTDYPEALKNAGLKLYGINSSRHYFFYCETFNETIQALSFVNTIDIEPPVIGDDILADEPAHRELHTFGLSGDTYPEDALSYPAFEYVVLVLHNTLDREGFDAFVSMVLDRLLPITSVEHIGRQGPGDVFILLPPSARPSHVAGVLADLPFVRAIIRPPKYELHNAYASANIQSTAEPDNTTVSMHDARLFSDLGVNGTDIIIGLGDTGIDMNHCFFQNYTGPMQYGKTLDNHRKFVMYDDRLHGHTPGVHGTHVAGTILGSPVVQGAGSMYQGMAPGAKLFFIDLGTNMYPPANLKTSYFGNGAVAGATVFSSSWGVYEDYNYPTNSWDADWSAKENRHMTIVFSAGNAGDVNGPWSVAAPGGAKNVIAVGAAQSGLRATEDEYCTNRTRVLEGDLIPQWAYDAYHWFSFLPTFGFQTTCNAAKNKDPFFAANSMTSYSSLGPTFDGRIKPDFVVPGNMIVSAKAGRRGEATCNLAKDFMAKEGTSQATAVLAGQVALFQQFVKEGRYGNGAKGSAPGFLPTSALVRSAFIAIAQDMDGVHPFPLKSKHKTSSNVPIAPGPNCVTGWGRVGLGNLLKEGHSVILQDEKNAYMLTTSKDHYSFTFTGSHANHDLSIALAWIDVPAGHDQGNAPHGFSLNKLVLWVQGPNGAWYTGNHAGTATLDDEDDRNTQARVRIPADPTAPASATYTVYVKARELYEASPFALTVWGQVDRGSWAPSPAILPARPGGCKHGQPAELDTCKCEAGFAGHSCSQVLITGESKDNEGKVSLVVDSFTLSPWETYHILVPDNVTEDITFKMKRTSTIPRGLTGALIAGAQVDFDVTVNGRERERLNATATSTSQKVELAAWEDGVVIALMSRDGWNNVTVSVNSSLRVGLSSVLLALLMLLLI</sequence>
<dbReference type="EMBL" id="JAHDYR010000064">
    <property type="protein sequence ID" value="KAG9390335.1"/>
    <property type="molecule type" value="Genomic_DNA"/>
</dbReference>
<dbReference type="InterPro" id="IPR000209">
    <property type="entry name" value="Peptidase_S8/S53_dom"/>
</dbReference>
<dbReference type="OrthoDB" id="10256524at2759"/>
<keyword evidence="2 6" id="KW-0645">Protease</keyword>
<evidence type="ECO:0000313" key="10">
    <source>
        <dbReference type="Proteomes" id="UP000717585"/>
    </source>
</evidence>
<dbReference type="Proteomes" id="UP000717585">
    <property type="component" value="Unassembled WGS sequence"/>
</dbReference>
<comment type="similarity">
    <text evidence="1 6">Belongs to the peptidase S8 family.</text>
</comment>
<keyword evidence="7" id="KW-0732">Signal</keyword>
<evidence type="ECO:0000256" key="4">
    <source>
        <dbReference type="ARBA" id="ARBA00022825"/>
    </source>
</evidence>
<feature type="active site" description="Charge relay system" evidence="5 6">
    <location>
        <position position="284"/>
    </location>
</feature>
<feature type="signal peptide" evidence="7">
    <location>
        <begin position="1"/>
        <end position="18"/>
    </location>
</feature>
<keyword evidence="4 6" id="KW-0720">Serine protease</keyword>
<feature type="active site" description="Charge relay system" evidence="5 6">
    <location>
        <position position="240"/>
    </location>
</feature>
<reference evidence="9" key="1">
    <citation type="submission" date="2021-05" db="EMBL/GenBank/DDBJ databases">
        <title>A free-living protist that lacks canonical eukaryotic 1 DNA replication and segregation systems.</title>
        <authorList>
            <person name="Salas-Leiva D.E."/>
            <person name="Tromer E.C."/>
            <person name="Curtis B.A."/>
            <person name="Jerlstrom-Hultqvist J."/>
            <person name="Kolisko M."/>
            <person name="Yi Z."/>
            <person name="Salas-Leiva J.S."/>
            <person name="Gallot-Lavallee L."/>
            <person name="Kops G.J.P.L."/>
            <person name="Archibald J.M."/>
            <person name="Simpson A.G.B."/>
            <person name="Roger A.J."/>
        </authorList>
    </citation>
    <scope>NUCLEOTIDE SEQUENCE</scope>
    <source>
        <strain evidence="9">BICM</strain>
    </source>
</reference>
<dbReference type="PROSITE" id="PS51892">
    <property type="entry name" value="SUBTILASE"/>
    <property type="match status" value="1"/>
</dbReference>
<proteinExistence type="inferred from homology"/>
<keyword evidence="3 6" id="KW-0378">Hydrolase</keyword>
<dbReference type="PROSITE" id="PS51257">
    <property type="entry name" value="PROKAR_LIPOPROTEIN"/>
    <property type="match status" value="1"/>
</dbReference>
<dbReference type="PANTHER" id="PTHR43399">
    <property type="entry name" value="SUBTILISIN-RELATED"/>
    <property type="match status" value="1"/>
</dbReference>
<evidence type="ECO:0000256" key="3">
    <source>
        <dbReference type="ARBA" id="ARBA00022801"/>
    </source>
</evidence>
<name>A0A8J6ARG2_9EUKA</name>
<feature type="chain" id="PRO_5035262819" evidence="7">
    <location>
        <begin position="19"/>
        <end position="925"/>
    </location>
</feature>
<dbReference type="InterPro" id="IPR022398">
    <property type="entry name" value="Peptidase_S8_His-AS"/>
</dbReference>
<dbReference type="PANTHER" id="PTHR43399:SF4">
    <property type="entry name" value="CELL WALL-ASSOCIATED PROTEASE"/>
    <property type="match status" value="1"/>
</dbReference>
<dbReference type="InterPro" id="IPR051048">
    <property type="entry name" value="Peptidase_S8/S53_subtilisin"/>
</dbReference>
<evidence type="ECO:0000256" key="1">
    <source>
        <dbReference type="ARBA" id="ARBA00011073"/>
    </source>
</evidence>
<evidence type="ECO:0000256" key="5">
    <source>
        <dbReference type="PIRSR" id="PIRSR615500-1"/>
    </source>
</evidence>
<evidence type="ECO:0000256" key="7">
    <source>
        <dbReference type="SAM" id="SignalP"/>
    </source>
</evidence>
<dbReference type="InterPro" id="IPR015500">
    <property type="entry name" value="Peptidase_S8_subtilisin-rel"/>
</dbReference>
<dbReference type="Pfam" id="PF00082">
    <property type="entry name" value="Peptidase_S8"/>
    <property type="match status" value="1"/>
</dbReference>
<dbReference type="Gene3D" id="2.60.120.380">
    <property type="match status" value="1"/>
</dbReference>
<dbReference type="PROSITE" id="PS00137">
    <property type="entry name" value="SUBTILASE_HIS"/>
    <property type="match status" value="1"/>
</dbReference>
<evidence type="ECO:0000259" key="8">
    <source>
        <dbReference type="Pfam" id="PF00082"/>
    </source>
</evidence>
<protein>
    <submittedName>
        <fullName evidence="9">Peptidase S8, subtilisin-related</fullName>
    </submittedName>
</protein>
<feature type="domain" description="Peptidase S8/S53" evidence="8">
    <location>
        <begin position="231"/>
        <end position="537"/>
    </location>
</feature>
<dbReference type="GO" id="GO:0004252">
    <property type="term" value="F:serine-type endopeptidase activity"/>
    <property type="evidence" value="ECO:0007669"/>
    <property type="project" value="UniProtKB-UniRule"/>
</dbReference>
<dbReference type="AlphaFoldDB" id="A0A8J6ARG2"/>
<dbReference type="InterPro" id="IPR034058">
    <property type="entry name" value="TagA/B/C/D_pept_dom"/>
</dbReference>
<dbReference type="SUPFAM" id="SSF52743">
    <property type="entry name" value="Subtilisin-like"/>
    <property type="match status" value="1"/>
</dbReference>
<evidence type="ECO:0000256" key="6">
    <source>
        <dbReference type="PROSITE-ProRule" id="PRU01240"/>
    </source>
</evidence>
<dbReference type="InterPro" id="IPR036852">
    <property type="entry name" value="Peptidase_S8/S53_dom_sf"/>
</dbReference>
<accession>A0A8J6ARG2</accession>
<dbReference type="GO" id="GO:0006508">
    <property type="term" value="P:proteolysis"/>
    <property type="evidence" value="ECO:0007669"/>
    <property type="project" value="UniProtKB-KW"/>
</dbReference>
<keyword evidence="10" id="KW-1185">Reference proteome</keyword>
<evidence type="ECO:0000313" key="9">
    <source>
        <dbReference type="EMBL" id="KAG9390335.1"/>
    </source>
</evidence>
<organism evidence="9 10">
    <name type="scientific">Carpediemonas membranifera</name>
    <dbReference type="NCBI Taxonomy" id="201153"/>
    <lineage>
        <taxon>Eukaryota</taxon>
        <taxon>Metamonada</taxon>
        <taxon>Carpediemonas-like organisms</taxon>
        <taxon>Carpediemonas</taxon>
    </lineage>
</organism>
<feature type="active site" description="Charge relay system" evidence="5 6">
    <location>
        <position position="520"/>
    </location>
</feature>
<dbReference type="PRINTS" id="PR00723">
    <property type="entry name" value="SUBTILISIN"/>
</dbReference>
<comment type="caution">
    <text evidence="9">The sequence shown here is derived from an EMBL/GenBank/DDBJ whole genome shotgun (WGS) entry which is preliminary data.</text>
</comment>